<dbReference type="PANTHER" id="PTHR46599:SF6">
    <property type="entry name" value="DUAL SPECIFICITY PHOSPHATASE 26"/>
    <property type="match status" value="1"/>
</dbReference>
<evidence type="ECO:0000259" key="1">
    <source>
        <dbReference type="Pfam" id="PF13843"/>
    </source>
</evidence>
<evidence type="ECO:0000313" key="2">
    <source>
        <dbReference type="EMBL" id="GFR89195.1"/>
    </source>
</evidence>
<proteinExistence type="predicted"/>
<organism evidence="2 3">
    <name type="scientific">Elysia marginata</name>
    <dbReference type="NCBI Taxonomy" id="1093978"/>
    <lineage>
        <taxon>Eukaryota</taxon>
        <taxon>Metazoa</taxon>
        <taxon>Spiralia</taxon>
        <taxon>Lophotrochozoa</taxon>
        <taxon>Mollusca</taxon>
        <taxon>Gastropoda</taxon>
        <taxon>Heterobranchia</taxon>
        <taxon>Euthyneura</taxon>
        <taxon>Panpulmonata</taxon>
        <taxon>Sacoglossa</taxon>
        <taxon>Placobranchoidea</taxon>
        <taxon>Plakobranchidae</taxon>
        <taxon>Elysia</taxon>
    </lineage>
</organism>
<keyword evidence="3" id="KW-1185">Reference proteome</keyword>
<evidence type="ECO:0000313" key="3">
    <source>
        <dbReference type="Proteomes" id="UP000762676"/>
    </source>
</evidence>
<reference evidence="2 3" key="1">
    <citation type="journal article" date="2021" name="Elife">
        <title>Chloroplast acquisition without the gene transfer in kleptoplastic sea slugs, Plakobranchus ocellatus.</title>
        <authorList>
            <person name="Maeda T."/>
            <person name="Takahashi S."/>
            <person name="Yoshida T."/>
            <person name="Shimamura S."/>
            <person name="Takaki Y."/>
            <person name="Nagai Y."/>
            <person name="Toyoda A."/>
            <person name="Suzuki Y."/>
            <person name="Arimoto A."/>
            <person name="Ishii H."/>
            <person name="Satoh N."/>
            <person name="Nishiyama T."/>
            <person name="Hasebe M."/>
            <person name="Maruyama T."/>
            <person name="Minagawa J."/>
            <person name="Obokata J."/>
            <person name="Shigenobu S."/>
        </authorList>
    </citation>
    <scope>NUCLEOTIDE SEQUENCE [LARGE SCALE GENOMIC DNA]</scope>
</reference>
<dbReference type="Proteomes" id="UP000762676">
    <property type="component" value="Unassembled WGS sequence"/>
</dbReference>
<name>A0AAV4GXU6_9GAST</name>
<dbReference type="Pfam" id="PF13843">
    <property type="entry name" value="DDE_Tnp_1_7"/>
    <property type="match status" value="1"/>
</dbReference>
<accession>A0AAV4GXU6</accession>
<dbReference type="AlphaFoldDB" id="A0AAV4GXU6"/>
<gene>
    <name evidence="2" type="ORF">ElyMa_002537600</name>
</gene>
<dbReference type="InterPro" id="IPR029526">
    <property type="entry name" value="PGBD"/>
</dbReference>
<protein>
    <submittedName>
        <fullName evidence="2">Piggybac transposable element-derived protein 4-like protein</fullName>
    </submittedName>
</protein>
<feature type="domain" description="PiggyBac transposable element-derived protein" evidence="1">
    <location>
        <begin position="3"/>
        <end position="103"/>
    </location>
</feature>
<sequence length="136" mass="15477">MFQLLNLLTFDNKDTRPQRGETDKLAPISELLNLHLSNLQKHYVAGANLTVDEQLEARPFRGRCPIIQYIPSKPANYGLKLFWICDSENYYPLKCIVYTGAMSRIPPVDGQSQGHAVSEGTCFTLGKKRHHGQFFH</sequence>
<dbReference type="EMBL" id="BMAT01005211">
    <property type="protein sequence ID" value="GFR89195.1"/>
    <property type="molecule type" value="Genomic_DNA"/>
</dbReference>
<comment type="caution">
    <text evidence="2">The sequence shown here is derived from an EMBL/GenBank/DDBJ whole genome shotgun (WGS) entry which is preliminary data.</text>
</comment>
<dbReference type="PANTHER" id="PTHR46599">
    <property type="entry name" value="PIGGYBAC TRANSPOSABLE ELEMENT-DERIVED PROTEIN 4"/>
    <property type="match status" value="1"/>
</dbReference>